<feature type="region of interest" description="Disordered" evidence="1">
    <location>
        <begin position="77"/>
        <end position="100"/>
    </location>
</feature>
<dbReference type="Proteomes" id="UP001372338">
    <property type="component" value="Unassembled WGS sequence"/>
</dbReference>
<gene>
    <name evidence="2" type="ORF">RIF29_16522</name>
</gene>
<accession>A0AAN9FHI2</accession>
<evidence type="ECO:0000256" key="1">
    <source>
        <dbReference type="SAM" id="MobiDB-lite"/>
    </source>
</evidence>
<evidence type="ECO:0000313" key="3">
    <source>
        <dbReference type="Proteomes" id="UP001372338"/>
    </source>
</evidence>
<dbReference type="AlphaFoldDB" id="A0AAN9FHI2"/>
<organism evidence="2 3">
    <name type="scientific">Crotalaria pallida</name>
    <name type="common">Smooth rattlebox</name>
    <name type="synonym">Crotalaria striata</name>
    <dbReference type="NCBI Taxonomy" id="3830"/>
    <lineage>
        <taxon>Eukaryota</taxon>
        <taxon>Viridiplantae</taxon>
        <taxon>Streptophyta</taxon>
        <taxon>Embryophyta</taxon>
        <taxon>Tracheophyta</taxon>
        <taxon>Spermatophyta</taxon>
        <taxon>Magnoliopsida</taxon>
        <taxon>eudicotyledons</taxon>
        <taxon>Gunneridae</taxon>
        <taxon>Pentapetalae</taxon>
        <taxon>rosids</taxon>
        <taxon>fabids</taxon>
        <taxon>Fabales</taxon>
        <taxon>Fabaceae</taxon>
        <taxon>Papilionoideae</taxon>
        <taxon>50 kb inversion clade</taxon>
        <taxon>genistoids sensu lato</taxon>
        <taxon>core genistoids</taxon>
        <taxon>Crotalarieae</taxon>
        <taxon>Crotalaria</taxon>
    </lineage>
</organism>
<comment type="caution">
    <text evidence="2">The sequence shown here is derived from an EMBL/GenBank/DDBJ whole genome shotgun (WGS) entry which is preliminary data.</text>
</comment>
<name>A0AAN9FHI2_CROPI</name>
<keyword evidence="3" id="KW-1185">Reference proteome</keyword>
<proteinExistence type="predicted"/>
<dbReference type="EMBL" id="JAYWIO010000003">
    <property type="protein sequence ID" value="KAK7275406.1"/>
    <property type="molecule type" value="Genomic_DNA"/>
</dbReference>
<evidence type="ECO:0000313" key="2">
    <source>
        <dbReference type="EMBL" id="KAK7275406.1"/>
    </source>
</evidence>
<protein>
    <submittedName>
        <fullName evidence="2">Uncharacterized protein</fullName>
    </submittedName>
</protein>
<reference evidence="2 3" key="1">
    <citation type="submission" date="2024-01" db="EMBL/GenBank/DDBJ databases">
        <title>The genomes of 5 underutilized Papilionoideae crops provide insights into root nodulation and disease resistanc.</title>
        <authorList>
            <person name="Yuan L."/>
        </authorList>
    </citation>
    <scope>NUCLEOTIDE SEQUENCE [LARGE SCALE GENOMIC DNA]</scope>
    <source>
        <strain evidence="2">ZHUSHIDOU_FW_LH</strain>
        <tissue evidence="2">Leaf</tissue>
    </source>
</reference>
<sequence length="100" mass="11022">MVAPNPNTINTFTEQKWCSGGRGFIMVFQYEFESEDGVIEMKIPCSCGANDGGKSVIITMGHRKELIVLIPQTSKPNITPKRTIPPPPPTNKSNFDIIIS</sequence>